<dbReference type="STRING" id="655815.ZPR_3440"/>
<reference evidence="1 2" key="1">
    <citation type="journal article" date="2010" name="BMC Genomics">
        <title>The complete genome of Zunongwangia profunda SM-A87 reveals its adaptation to the deep-sea environment and ecological role in sedimentary organic nitrogen degradation.</title>
        <authorList>
            <person name="Qin Q.L."/>
            <person name="Zhang X.Y."/>
            <person name="Wang X.M."/>
            <person name="Liu G.M."/>
            <person name="Chen X.L."/>
            <person name="Xie B.B."/>
            <person name="Dang H.Y."/>
            <person name="Zhou B.C."/>
            <person name="Yu J."/>
            <person name="Zhang Y.Z."/>
        </authorList>
    </citation>
    <scope>NUCLEOTIDE SEQUENCE [LARGE SCALE GENOMIC DNA]</scope>
    <source>
        <strain evidence="2">DSM 18752 / CCTCC AB 206139 / SM-A87</strain>
    </source>
</reference>
<dbReference type="KEGG" id="zpr:ZPR_3440"/>
<evidence type="ECO:0000313" key="1">
    <source>
        <dbReference type="EMBL" id="ADF53756.1"/>
    </source>
</evidence>
<dbReference type="OrthoDB" id="1418251at2"/>
<organism evidence="1 2">
    <name type="scientific">Zunongwangia profunda (strain DSM 18752 / CCTCC AB 206139 / SM-A87)</name>
    <name type="common">Wangia profunda</name>
    <dbReference type="NCBI Taxonomy" id="655815"/>
    <lineage>
        <taxon>Bacteria</taxon>
        <taxon>Pseudomonadati</taxon>
        <taxon>Bacteroidota</taxon>
        <taxon>Flavobacteriia</taxon>
        <taxon>Flavobacteriales</taxon>
        <taxon>Flavobacteriaceae</taxon>
        <taxon>Zunongwangia</taxon>
    </lineage>
</organism>
<dbReference type="AlphaFoldDB" id="D5BJQ8"/>
<dbReference type="Proteomes" id="UP000001654">
    <property type="component" value="Chromosome"/>
</dbReference>
<gene>
    <name evidence="1" type="ordered locus">ZPR_3440</name>
</gene>
<proteinExistence type="predicted"/>
<protein>
    <submittedName>
        <fullName evidence="1">Uncharacterized protein</fullName>
    </submittedName>
</protein>
<dbReference type="EMBL" id="CP001650">
    <property type="protein sequence ID" value="ADF53756.1"/>
    <property type="molecule type" value="Genomic_DNA"/>
</dbReference>
<evidence type="ECO:0000313" key="2">
    <source>
        <dbReference type="Proteomes" id="UP000001654"/>
    </source>
</evidence>
<dbReference type="eggNOG" id="ENOG5034A0K">
    <property type="taxonomic scope" value="Bacteria"/>
</dbReference>
<sequence>MSDLEKSNRTKEHIPAKAFFVGYPIDYKNQRKTVPACRTCNEEYAKIDDELRDVIGILNNGEKHKSELTQKSVKKLLSNKKTLDEKMHIENDGISFSFSVNILDQLHKKNFKGIYYLTKNEPLSDEYKLDVYSDGHDERKLDLGFTFLEEIEKLGNWDKSGHSDIFRFKLAYFDLEKDKLTEFKADCENPLFLVSAMEYNNTIVSVVVAAKPEIQKIT</sequence>
<dbReference type="HOGENOM" id="CLU_1266497_0_0_10"/>
<dbReference type="RefSeq" id="WP_013072844.1">
    <property type="nucleotide sequence ID" value="NC_014041.1"/>
</dbReference>
<accession>D5BJQ8</accession>
<name>D5BJQ8_ZUNPS</name>
<keyword evidence="2" id="KW-1185">Reference proteome</keyword>